<evidence type="ECO:0000313" key="1">
    <source>
        <dbReference type="EMBL" id="GBP50600.1"/>
    </source>
</evidence>
<organism evidence="1 2">
    <name type="scientific">Eumeta variegata</name>
    <name type="common">Bagworm moth</name>
    <name type="synonym">Eumeta japonica</name>
    <dbReference type="NCBI Taxonomy" id="151549"/>
    <lineage>
        <taxon>Eukaryota</taxon>
        <taxon>Metazoa</taxon>
        <taxon>Ecdysozoa</taxon>
        <taxon>Arthropoda</taxon>
        <taxon>Hexapoda</taxon>
        <taxon>Insecta</taxon>
        <taxon>Pterygota</taxon>
        <taxon>Neoptera</taxon>
        <taxon>Endopterygota</taxon>
        <taxon>Lepidoptera</taxon>
        <taxon>Glossata</taxon>
        <taxon>Ditrysia</taxon>
        <taxon>Tineoidea</taxon>
        <taxon>Psychidae</taxon>
        <taxon>Oiketicinae</taxon>
        <taxon>Eumeta</taxon>
    </lineage>
</organism>
<accession>A0A4C1WIA2</accession>
<dbReference type="Proteomes" id="UP000299102">
    <property type="component" value="Unassembled WGS sequence"/>
</dbReference>
<dbReference type="EMBL" id="BGZK01000568">
    <property type="protein sequence ID" value="GBP50600.1"/>
    <property type="molecule type" value="Genomic_DNA"/>
</dbReference>
<dbReference type="AlphaFoldDB" id="A0A4C1WIA2"/>
<gene>
    <name evidence="1" type="ORF">EVAR_29359_1</name>
</gene>
<proteinExistence type="predicted"/>
<reference evidence="1 2" key="1">
    <citation type="journal article" date="2019" name="Commun. Biol.">
        <title>The bagworm genome reveals a unique fibroin gene that provides high tensile strength.</title>
        <authorList>
            <person name="Kono N."/>
            <person name="Nakamura H."/>
            <person name="Ohtoshi R."/>
            <person name="Tomita M."/>
            <person name="Numata K."/>
            <person name="Arakawa K."/>
        </authorList>
    </citation>
    <scope>NUCLEOTIDE SEQUENCE [LARGE SCALE GENOMIC DNA]</scope>
</reference>
<comment type="caution">
    <text evidence="1">The sequence shown here is derived from an EMBL/GenBank/DDBJ whole genome shotgun (WGS) entry which is preliminary data.</text>
</comment>
<sequence length="124" mass="14906">MFYVVFWICIDSRLVPYRRQFGFSPCGDYSITQESTSGYYTKRIHSIRRFVSLALNCYAVREARQRDSYSLCHREHYRSRNRPQLRRFVIGPAVYEWTHRPSGFRLTVGIVRLSSWSLILLWPF</sequence>
<evidence type="ECO:0000313" key="2">
    <source>
        <dbReference type="Proteomes" id="UP000299102"/>
    </source>
</evidence>
<keyword evidence="2" id="KW-1185">Reference proteome</keyword>
<name>A0A4C1WIA2_EUMVA</name>
<protein>
    <submittedName>
        <fullName evidence="1">Uncharacterized protein</fullName>
    </submittedName>
</protein>